<dbReference type="InterPro" id="IPR001789">
    <property type="entry name" value="Sig_transdc_resp-reg_receiver"/>
</dbReference>
<evidence type="ECO:0000313" key="6">
    <source>
        <dbReference type="Proteomes" id="UP001302274"/>
    </source>
</evidence>
<dbReference type="InterPro" id="IPR011006">
    <property type="entry name" value="CheY-like_superfamily"/>
</dbReference>
<accession>A0ABU5VNP1</accession>
<dbReference type="Proteomes" id="UP001302274">
    <property type="component" value="Unassembled WGS sequence"/>
</dbReference>
<dbReference type="PANTHER" id="PTHR44591">
    <property type="entry name" value="STRESS RESPONSE REGULATOR PROTEIN 1"/>
    <property type="match status" value="1"/>
</dbReference>
<dbReference type="PROSITE" id="PS50110">
    <property type="entry name" value="RESPONSE_REGULATORY"/>
    <property type="match status" value="1"/>
</dbReference>
<keyword evidence="1 3" id="KW-0597">Phosphoprotein</keyword>
<dbReference type="InterPro" id="IPR050595">
    <property type="entry name" value="Bact_response_regulator"/>
</dbReference>
<evidence type="ECO:0000313" key="5">
    <source>
        <dbReference type="EMBL" id="MEA9354601.1"/>
    </source>
</evidence>
<gene>
    <name evidence="5" type="ORF">SHI21_00195</name>
</gene>
<dbReference type="Pfam" id="PF00072">
    <property type="entry name" value="Response_reg"/>
    <property type="match status" value="1"/>
</dbReference>
<dbReference type="SMART" id="SM00448">
    <property type="entry name" value="REC"/>
    <property type="match status" value="1"/>
</dbReference>
<evidence type="ECO:0000256" key="3">
    <source>
        <dbReference type="PROSITE-ProRule" id="PRU00169"/>
    </source>
</evidence>
<comment type="caution">
    <text evidence="5">The sequence shown here is derived from an EMBL/GenBank/DDBJ whole genome shotgun (WGS) entry which is preliminary data.</text>
</comment>
<dbReference type="Gene3D" id="3.40.50.2300">
    <property type="match status" value="1"/>
</dbReference>
<dbReference type="PANTHER" id="PTHR44591:SF14">
    <property type="entry name" value="PROTEIN PILG"/>
    <property type="match status" value="1"/>
</dbReference>
<keyword evidence="2" id="KW-0902">Two-component regulatory system</keyword>
<name>A0ABU5VNP1_9BACT</name>
<evidence type="ECO:0000256" key="1">
    <source>
        <dbReference type="ARBA" id="ARBA00022553"/>
    </source>
</evidence>
<sequence length="134" mass="15082">MKPPRNHDSLKILIVDDSEFNRKNMVEILTYEGFNVIGQAASAEDAIQIAHSAKPNLIFIDIVMPEISGLELTKHLQEKGSGEKFIIMMSSLNIESIVIESISNGATDFLQKPFEREDLIKAVEKVERLVEKKD</sequence>
<keyword evidence="6" id="KW-1185">Reference proteome</keyword>
<organism evidence="5 6">
    <name type="scientific">Bacteriovorax antarcticus</name>
    <dbReference type="NCBI Taxonomy" id="3088717"/>
    <lineage>
        <taxon>Bacteria</taxon>
        <taxon>Pseudomonadati</taxon>
        <taxon>Bdellovibrionota</taxon>
        <taxon>Bacteriovoracia</taxon>
        <taxon>Bacteriovoracales</taxon>
        <taxon>Bacteriovoracaceae</taxon>
        <taxon>Bacteriovorax</taxon>
    </lineage>
</organism>
<reference evidence="5 6" key="1">
    <citation type="submission" date="2023-11" db="EMBL/GenBank/DDBJ databases">
        <title>A Novel Polar Bacteriovorax (B. antarcticus) Isolated from the Biocrust in Antarctica.</title>
        <authorList>
            <person name="Mun W."/>
            <person name="Choi S.Y."/>
            <person name="Mitchell R.J."/>
        </authorList>
    </citation>
    <scope>NUCLEOTIDE SEQUENCE [LARGE SCALE GENOMIC DNA]</scope>
    <source>
        <strain evidence="5 6">PP10</strain>
    </source>
</reference>
<feature type="modified residue" description="4-aspartylphosphate" evidence="3">
    <location>
        <position position="61"/>
    </location>
</feature>
<protein>
    <submittedName>
        <fullName evidence="5">Response regulator</fullName>
    </submittedName>
</protein>
<dbReference type="RefSeq" id="WP_323574035.1">
    <property type="nucleotide sequence ID" value="NZ_JAYGJQ010000001.1"/>
</dbReference>
<proteinExistence type="predicted"/>
<evidence type="ECO:0000259" key="4">
    <source>
        <dbReference type="PROSITE" id="PS50110"/>
    </source>
</evidence>
<dbReference type="EMBL" id="JAYGJQ010000001">
    <property type="protein sequence ID" value="MEA9354601.1"/>
    <property type="molecule type" value="Genomic_DNA"/>
</dbReference>
<evidence type="ECO:0000256" key="2">
    <source>
        <dbReference type="ARBA" id="ARBA00023012"/>
    </source>
</evidence>
<feature type="domain" description="Response regulatory" evidence="4">
    <location>
        <begin position="11"/>
        <end position="127"/>
    </location>
</feature>
<dbReference type="SUPFAM" id="SSF52172">
    <property type="entry name" value="CheY-like"/>
    <property type="match status" value="1"/>
</dbReference>